<protein>
    <submittedName>
        <fullName evidence="1">Uncharacterized protein</fullName>
    </submittedName>
</protein>
<dbReference type="OrthoDB" id="3633413at2759"/>
<accession>A0A139H8T7</accession>
<keyword evidence="2" id="KW-1185">Reference proteome</keyword>
<gene>
    <name evidence="1" type="ORF">AC579_8934</name>
</gene>
<evidence type="ECO:0000313" key="2">
    <source>
        <dbReference type="Proteomes" id="UP000073492"/>
    </source>
</evidence>
<name>A0A139H8T7_9PEZI</name>
<dbReference type="EMBL" id="LFZO01000733">
    <property type="protein sequence ID" value="KXS98788.1"/>
    <property type="molecule type" value="Genomic_DNA"/>
</dbReference>
<evidence type="ECO:0000313" key="1">
    <source>
        <dbReference type="EMBL" id="KXS98788.1"/>
    </source>
</evidence>
<dbReference type="AlphaFoldDB" id="A0A139H8T7"/>
<comment type="caution">
    <text evidence="1">The sequence shown here is derived from an EMBL/GenBank/DDBJ whole genome shotgun (WGS) entry which is preliminary data.</text>
</comment>
<reference evidence="1 2" key="1">
    <citation type="submission" date="2015-07" db="EMBL/GenBank/DDBJ databases">
        <title>Comparative genomics of the Sigatoka disease complex on banana suggests a link between parallel evolutionary changes in Pseudocercospora fijiensis and Pseudocercospora eumusae and increased virulence on the banana host.</title>
        <authorList>
            <person name="Chang T.-C."/>
            <person name="Salvucci A."/>
            <person name="Crous P.W."/>
            <person name="Stergiopoulos I."/>
        </authorList>
    </citation>
    <scope>NUCLEOTIDE SEQUENCE [LARGE SCALE GENOMIC DNA]</scope>
    <source>
        <strain evidence="1 2">CBS 116634</strain>
    </source>
</reference>
<sequence>MPPPLTPTDEAVESMEERVDGGAWTVVHRPIAGPSQRASRAATRRQRGIRDLDMARKRPLSNNDLNAPLTPDRKSWNRLHAQNRVSNSFHSMLSRDRLLPKPGWEPFVQRTPKKIEESPHLEEAALKSLQRQGCQNPIRHYFPEHECDVPKRRLECLRQIARWKRDRYVVEEVATKLPKELAIQVFAYVVLSSQTHTTFHSEQMLEINALEVIGTSDAAEHLVPLAKQALLEQSVFDIDVEFRGADGQRIAVLPPDLFRLPHPLRKARVTLDFEIPIGRQKYPAILYIATACMPSLLTQLPGLRDLHFLFRIELTRPPWDHQGSALDVGCRKGFSGTSTFRKALEELLEAVKTVRPGAEVFVELQYVYEGTWRGAYEAPPKTFNVAMEELTAEDTIRGADAKWQNCRFSSG</sequence>
<dbReference type="Proteomes" id="UP000073492">
    <property type="component" value="Unassembled WGS sequence"/>
</dbReference>
<proteinExistence type="predicted"/>
<organism evidence="1 2">
    <name type="scientific">Pseudocercospora musae</name>
    <dbReference type="NCBI Taxonomy" id="113226"/>
    <lineage>
        <taxon>Eukaryota</taxon>
        <taxon>Fungi</taxon>
        <taxon>Dikarya</taxon>
        <taxon>Ascomycota</taxon>
        <taxon>Pezizomycotina</taxon>
        <taxon>Dothideomycetes</taxon>
        <taxon>Dothideomycetidae</taxon>
        <taxon>Mycosphaerellales</taxon>
        <taxon>Mycosphaerellaceae</taxon>
        <taxon>Pseudocercospora</taxon>
    </lineage>
</organism>